<evidence type="ECO:0000256" key="1">
    <source>
        <dbReference type="SAM" id="Phobius"/>
    </source>
</evidence>
<comment type="caution">
    <text evidence="2">The sequence shown here is derived from an EMBL/GenBank/DDBJ whole genome shotgun (WGS) entry which is preliminary data.</text>
</comment>
<evidence type="ECO:0000313" key="3">
    <source>
        <dbReference type="Proteomes" id="UP000176186"/>
    </source>
</evidence>
<keyword evidence="1" id="KW-0472">Membrane</keyword>
<feature type="transmembrane region" description="Helical" evidence="1">
    <location>
        <begin position="20"/>
        <end position="42"/>
    </location>
</feature>
<dbReference type="STRING" id="1798401.A2363_01010"/>
<feature type="transmembrane region" description="Helical" evidence="1">
    <location>
        <begin position="54"/>
        <end position="77"/>
    </location>
</feature>
<evidence type="ECO:0000313" key="2">
    <source>
        <dbReference type="EMBL" id="OGG36058.1"/>
    </source>
</evidence>
<proteinExistence type="predicted"/>
<dbReference type="Proteomes" id="UP000176186">
    <property type="component" value="Unassembled WGS sequence"/>
</dbReference>
<keyword evidence="1" id="KW-0812">Transmembrane</keyword>
<reference evidence="2 3" key="1">
    <citation type="journal article" date="2016" name="Nat. Commun.">
        <title>Thousands of microbial genomes shed light on interconnected biogeochemical processes in an aquifer system.</title>
        <authorList>
            <person name="Anantharaman K."/>
            <person name="Brown C.T."/>
            <person name="Hug L.A."/>
            <person name="Sharon I."/>
            <person name="Castelle C.J."/>
            <person name="Probst A.J."/>
            <person name="Thomas B.C."/>
            <person name="Singh A."/>
            <person name="Wilkins M.J."/>
            <person name="Karaoz U."/>
            <person name="Brodie E.L."/>
            <person name="Williams K.H."/>
            <person name="Hubbard S.S."/>
            <person name="Banfield J.F."/>
        </authorList>
    </citation>
    <scope>NUCLEOTIDE SEQUENCE [LARGE SCALE GENOMIC DNA]</scope>
</reference>
<keyword evidence="1" id="KW-1133">Transmembrane helix</keyword>
<name>A0A1F6BGQ6_9BACT</name>
<protein>
    <submittedName>
        <fullName evidence="2">Uncharacterized protein</fullName>
    </submittedName>
</protein>
<dbReference type="AlphaFoldDB" id="A0A1F6BGQ6"/>
<gene>
    <name evidence="2" type="ORF">A2363_01010</name>
</gene>
<organism evidence="2 3">
    <name type="scientific">Candidatus Gottesmanbacteria bacterium RIFOXYB1_FULL_47_11</name>
    <dbReference type="NCBI Taxonomy" id="1798401"/>
    <lineage>
        <taxon>Bacteria</taxon>
        <taxon>Candidatus Gottesmaniibacteriota</taxon>
    </lineage>
</organism>
<accession>A0A1F6BGQ6</accession>
<dbReference type="EMBL" id="MFKE01000001">
    <property type="protein sequence ID" value="OGG36058.1"/>
    <property type="molecule type" value="Genomic_DNA"/>
</dbReference>
<sequence>MFFCPTCGKNVKEKPLSTGIWTQLGVYAISIILPPLFIGWTIKYLKSSDPAAKRIGIISLVLTIVAIGVAIWLSLAISKSITQQVNQQLNQYQNLGL</sequence>